<feature type="chain" id="PRO_5035170092" evidence="5">
    <location>
        <begin position="35"/>
        <end position="258"/>
    </location>
</feature>
<keyword evidence="8" id="KW-1185">Reference proteome</keyword>
<dbReference type="AlphaFoldDB" id="A0A8J7CBQ7"/>
<evidence type="ECO:0000256" key="2">
    <source>
        <dbReference type="ARBA" id="ARBA00023002"/>
    </source>
</evidence>
<dbReference type="InterPro" id="IPR001853">
    <property type="entry name" value="DSBA-like_thioredoxin_dom"/>
</dbReference>
<comment type="caution">
    <text evidence="7">The sequence shown here is derived from an EMBL/GenBank/DDBJ whole genome shotgun (WGS) entry which is preliminary data.</text>
</comment>
<evidence type="ECO:0000256" key="4">
    <source>
        <dbReference type="ARBA" id="ARBA00023284"/>
    </source>
</evidence>
<protein>
    <submittedName>
        <fullName evidence="7">DsbA family protein</fullName>
    </submittedName>
</protein>
<dbReference type="InterPro" id="IPR036249">
    <property type="entry name" value="Thioredoxin-like_sf"/>
</dbReference>
<keyword evidence="3" id="KW-1015">Disulfide bond</keyword>
<accession>A0A8J7CBQ7</accession>
<proteinExistence type="predicted"/>
<evidence type="ECO:0000256" key="5">
    <source>
        <dbReference type="SAM" id="SignalP"/>
    </source>
</evidence>
<evidence type="ECO:0000313" key="7">
    <source>
        <dbReference type="EMBL" id="MBE1236438.1"/>
    </source>
</evidence>
<sequence>MTPFSRRPGPSALASLSVLCALLLSPVSPAPATAQTPQAATGDRDMGEQMRRAFLDDPTIVRDALMAYQRFEKEMEAQRTAAAASRLDEILQKAPGLKPFGNPKGDALVVEFSDYNCGYCKQASANLREVLKADPNVRLYVLEMPIFGQESLELARLALAAQVQGKYEALHWALMSQRGRVTTDTLLRLAKEQGLDVDRLKKDARSNEVEQTLDISLGLARDFGVSGTPAFIIGNQLIPGALPTNTILELLREARKAP</sequence>
<dbReference type="PANTHER" id="PTHR13887:SF14">
    <property type="entry name" value="DISULFIDE BOND FORMATION PROTEIN D"/>
    <property type="match status" value="1"/>
</dbReference>
<dbReference type="GO" id="GO:0016491">
    <property type="term" value="F:oxidoreductase activity"/>
    <property type="evidence" value="ECO:0007669"/>
    <property type="project" value="UniProtKB-KW"/>
</dbReference>
<dbReference type="InterPro" id="IPR013766">
    <property type="entry name" value="Thioredoxin_domain"/>
</dbReference>
<dbReference type="Proteomes" id="UP000631034">
    <property type="component" value="Unassembled WGS sequence"/>
</dbReference>
<dbReference type="Pfam" id="PF01323">
    <property type="entry name" value="DSBA"/>
    <property type="match status" value="1"/>
</dbReference>
<dbReference type="PROSITE" id="PS51352">
    <property type="entry name" value="THIOREDOXIN_2"/>
    <property type="match status" value="1"/>
</dbReference>
<dbReference type="PANTHER" id="PTHR13887">
    <property type="entry name" value="GLUTATHIONE S-TRANSFERASE KAPPA"/>
    <property type="match status" value="1"/>
</dbReference>
<reference evidence="7" key="1">
    <citation type="submission" date="2020-10" db="EMBL/GenBank/DDBJ databases">
        <title>Genome sequence of the unusual species of purple photosynthetic bacteria, Phaeovibrio sulfidiphilus DSM 23193, type strain.</title>
        <authorList>
            <person name="Kyndt J.A."/>
            <person name="Meyer T.E."/>
        </authorList>
    </citation>
    <scope>NUCLEOTIDE SEQUENCE</scope>
    <source>
        <strain evidence="7">DSM 23193</strain>
    </source>
</reference>
<evidence type="ECO:0000256" key="3">
    <source>
        <dbReference type="ARBA" id="ARBA00023157"/>
    </source>
</evidence>
<evidence type="ECO:0000313" key="8">
    <source>
        <dbReference type="Proteomes" id="UP000631034"/>
    </source>
</evidence>
<dbReference type="CDD" id="cd03023">
    <property type="entry name" value="DsbA_Com1_like"/>
    <property type="match status" value="1"/>
</dbReference>
<evidence type="ECO:0000256" key="1">
    <source>
        <dbReference type="ARBA" id="ARBA00022729"/>
    </source>
</evidence>
<feature type="signal peptide" evidence="5">
    <location>
        <begin position="1"/>
        <end position="34"/>
    </location>
</feature>
<dbReference type="EMBL" id="JACZHT010000001">
    <property type="protein sequence ID" value="MBE1236438.1"/>
    <property type="molecule type" value="Genomic_DNA"/>
</dbReference>
<evidence type="ECO:0000259" key="6">
    <source>
        <dbReference type="PROSITE" id="PS51352"/>
    </source>
</evidence>
<feature type="domain" description="Thioredoxin" evidence="6">
    <location>
        <begin position="24"/>
        <end position="256"/>
    </location>
</feature>
<dbReference type="RefSeq" id="WP_192533299.1">
    <property type="nucleotide sequence ID" value="NZ_JACZHT010000001.1"/>
</dbReference>
<dbReference type="SUPFAM" id="SSF52833">
    <property type="entry name" value="Thioredoxin-like"/>
    <property type="match status" value="1"/>
</dbReference>
<name>A0A8J7CBQ7_9PROT</name>
<keyword evidence="4" id="KW-0676">Redox-active center</keyword>
<organism evidence="7 8">
    <name type="scientific">Phaeovibrio sulfidiphilus</name>
    <dbReference type="NCBI Taxonomy" id="1220600"/>
    <lineage>
        <taxon>Bacteria</taxon>
        <taxon>Pseudomonadati</taxon>
        <taxon>Pseudomonadota</taxon>
        <taxon>Alphaproteobacteria</taxon>
        <taxon>Rhodospirillales</taxon>
        <taxon>Rhodospirillaceae</taxon>
        <taxon>Phaeovibrio</taxon>
    </lineage>
</organism>
<dbReference type="Gene3D" id="3.40.30.10">
    <property type="entry name" value="Glutaredoxin"/>
    <property type="match status" value="1"/>
</dbReference>
<keyword evidence="2" id="KW-0560">Oxidoreductase</keyword>
<keyword evidence="1 5" id="KW-0732">Signal</keyword>
<gene>
    <name evidence="7" type="ORF">IHV25_02055</name>
</gene>